<proteinExistence type="predicted"/>
<name>A0A0E9R1M4_ANGAN</name>
<dbReference type="EMBL" id="GBXM01085915">
    <property type="protein sequence ID" value="JAH22662.1"/>
    <property type="molecule type" value="Transcribed_RNA"/>
</dbReference>
<protein>
    <submittedName>
        <fullName evidence="1">Uncharacterized protein</fullName>
    </submittedName>
</protein>
<evidence type="ECO:0000313" key="1">
    <source>
        <dbReference type="EMBL" id="JAH22662.1"/>
    </source>
</evidence>
<reference evidence="1" key="2">
    <citation type="journal article" date="2015" name="Fish Shellfish Immunol.">
        <title>Early steps in the European eel (Anguilla anguilla)-Vibrio vulnificus interaction in the gills: Role of the RtxA13 toxin.</title>
        <authorList>
            <person name="Callol A."/>
            <person name="Pajuelo D."/>
            <person name="Ebbesson L."/>
            <person name="Teles M."/>
            <person name="MacKenzie S."/>
            <person name="Amaro C."/>
        </authorList>
    </citation>
    <scope>NUCLEOTIDE SEQUENCE</scope>
</reference>
<accession>A0A0E9R1M4</accession>
<sequence>MNTRRDISLDEIQ</sequence>
<reference evidence="1" key="1">
    <citation type="submission" date="2014-11" db="EMBL/GenBank/DDBJ databases">
        <authorList>
            <person name="Amaro Gonzalez C."/>
        </authorList>
    </citation>
    <scope>NUCLEOTIDE SEQUENCE</scope>
</reference>
<organism evidence="1">
    <name type="scientific">Anguilla anguilla</name>
    <name type="common">European freshwater eel</name>
    <name type="synonym">Muraena anguilla</name>
    <dbReference type="NCBI Taxonomy" id="7936"/>
    <lineage>
        <taxon>Eukaryota</taxon>
        <taxon>Metazoa</taxon>
        <taxon>Chordata</taxon>
        <taxon>Craniata</taxon>
        <taxon>Vertebrata</taxon>
        <taxon>Euteleostomi</taxon>
        <taxon>Actinopterygii</taxon>
        <taxon>Neopterygii</taxon>
        <taxon>Teleostei</taxon>
        <taxon>Anguilliformes</taxon>
        <taxon>Anguillidae</taxon>
        <taxon>Anguilla</taxon>
    </lineage>
</organism>